<evidence type="ECO:0000256" key="8">
    <source>
        <dbReference type="ARBA" id="ARBA00023136"/>
    </source>
</evidence>
<evidence type="ECO:0000256" key="2">
    <source>
        <dbReference type="ARBA" id="ARBA00022448"/>
    </source>
</evidence>
<dbReference type="Pfam" id="PF00005">
    <property type="entry name" value="ABC_tran"/>
    <property type="match status" value="1"/>
</dbReference>
<dbReference type="Gene3D" id="3.30.70.260">
    <property type="match status" value="1"/>
</dbReference>
<keyword evidence="11" id="KW-1185">Reference proteome</keyword>
<protein>
    <submittedName>
        <fullName evidence="10">D-methionine transport system ATP-binding protein</fullName>
    </submittedName>
</protein>
<dbReference type="PROSITE" id="PS00211">
    <property type="entry name" value="ABC_TRANSPORTER_1"/>
    <property type="match status" value="1"/>
</dbReference>
<dbReference type="FunFam" id="3.40.50.300:FF:000056">
    <property type="entry name" value="Cell division ATP-binding protein FtsE"/>
    <property type="match status" value="1"/>
</dbReference>
<proteinExistence type="inferred from homology"/>
<accession>A0A1M5ADX1</accession>
<keyword evidence="7" id="KW-0029">Amino-acid transport</keyword>
<keyword evidence="6" id="KW-1278">Translocase</keyword>
<dbReference type="Proteomes" id="UP000184404">
    <property type="component" value="Unassembled WGS sequence"/>
</dbReference>
<dbReference type="InterPro" id="IPR050086">
    <property type="entry name" value="MetN_ABC_transporter-like"/>
</dbReference>
<dbReference type="InterPro" id="IPR027417">
    <property type="entry name" value="P-loop_NTPase"/>
</dbReference>
<dbReference type="SMART" id="SM00930">
    <property type="entry name" value="NIL"/>
    <property type="match status" value="1"/>
</dbReference>
<evidence type="ECO:0000313" key="10">
    <source>
        <dbReference type="EMBL" id="SHF28122.1"/>
    </source>
</evidence>
<dbReference type="SMART" id="SM00382">
    <property type="entry name" value="AAA"/>
    <property type="match status" value="1"/>
</dbReference>
<dbReference type="InterPro" id="IPR003439">
    <property type="entry name" value="ABC_transporter-like_ATP-bd"/>
</dbReference>
<keyword evidence="8" id="KW-0472">Membrane</keyword>
<evidence type="ECO:0000256" key="3">
    <source>
        <dbReference type="ARBA" id="ARBA00022475"/>
    </source>
</evidence>
<name>A0A1M5ADX1_9FIRM</name>
<dbReference type="PANTHER" id="PTHR43166:SF30">
    <property type="entry name" value="METHIONINE IMPORT ATP-BINDING PROTEIN METN"/>
    <property type="match status" value="1"/>
</dbReference>
<dbReference type="InterPro" id="IPR018449">
    <property type="entry name" value="NIL_domain"/>
</dbReference>
<keyword evidence="4" id="KW-0547">Nucleotide-binding</keyword>
<reference evidence="10 11" key="1">
    <citation type="submission" date="2016-11" db="EMBL/GenBank/DDBJ databases">
        <authorList>
            <person name="Jaros S."/>
            <person name="Januszkiewicz K."/>
            <person name="Wedrychowicz H."/>
        </authorList>
    </citation>
    <scope>NUCLEOTIDE SEQUENCE [LARGE SCALE GENOMIC DNA]</scope>
    <source>
        <strain evidence="10 11">DSM 10502</strain>
    </source>
</reference>
<evidence type="ECO:0000256" key="1">
    <source>
        <dbReference type="ARBA" id="ARBA00005417"/>
    </source>
</evidence>
<evidence type="ECO:0000313" key="11">
    <source>
        <dbReference type="Proteomes" id="UP000184404"/>
    </source>
</evidence>
<dbReference type="EMBL" id="FQUG01000011">
    <property type="protein sequence ID" value="SHF28122.1"/>
    <property type="molecule type" value="Genomic_DNA"/>
</dbReference>
<organism evidence="10 11">
    <name type="scientific">Schwartzia succinivorans DSM 10502</name>
    <dbReference type="NCBI Taxonomy" id="1123243"/>
    <lineage>
        <taxon>Bacteria</taxon>
        <taxon>Bacillati</taxon>
        <taxon>Bacillota</taxon>
        <taxon>Negativicutes</taxon>
        <taxon>Selenomonadales</taxon>
        <taxon>Selenomonadaceae</taxon>
        <taxon>Schwartzia</taxon>
    </lineage>
</organism>
<dbReference type="Pfam" id="PF09383">
    <property type="entry name" value="NIL"/>
    <property type="match status" value="1"/>
</dbReference>
<dbReference type="SUPFAM" id="SSF55021">
    <property type="entry name" value="ACT-like"/>
    <property type="match status" value="1"/>
</dbReference>
<feature type="domain" description="ABC transporter" evidence="9">
    <location>
        <begin position="2"/>
        <end position="241"/>
    </location>
</feature>
<dbReference type="GO" id="GO:0016887">
    <property type="term" value="F:ATP hydrolysis activity"/>
    <property type="evidence" value="ECO:0007669"/>
    <property type="project" value="InterPro"/>
</dbReference>
<evidence type="ECO:0000256" key="7">
    <source>
        <dbReference type="ARBA" id="ARBA00022970"/>
    </source>
</evidence>
<dbReference type="PROSITE" id="PS50893">
    <property type="entry name" value="ABC_TRANSPORTER_2"/>
    <property type="match status" value="1"/>
</dbReference>
<sequence>MIKLSHIEKTYEGPDGPVPALKGIDLTIEKGEIYGIIGLSGAGKSTLIRCINMLERPTSGKVIVDGQDLTEMDAAQLREARKNIGMIFQHFNLLSSATVYDNVAFPLRLAKMPEDKIREKVEPLLALVSLSDKANQYPSQLSGGQKQRVGIARALASEPKVLLSDEATSALDPQTTKAILQLIRDINKKLGLTVVIITHEMQVIKDICDKVAVIENGVIVEQGPVLDVFVTPKQPITKDFISVLMSNELPVAFRDAEISQEPFEGAQLLVRLTFLGESADDPVIAGLIRKFPIEVSILYGNLDHIKDTPYGRLLIGITGQQSDIDAAMEYLRQRDLRIEFIGYAEKKYLHA</sequence>
<dbReference type="PANTHER" id="PTHR43166">
    <property type="entry name" value="AMINO ACID IMPORT ATP-BINDING PROTEIN"/>
    <property type="match status" value="1"/>
</dbReference>
<dbReference type="InterPro" id="IPR045865">
    <property type="entry name" value="ACT-like_dom_sf"/>
</dbReference>
<dbReference type="GO" id="GO:0005524">
    <property type="term" value="F:ATP binding"/>
    <property type="evidence" value="ECO:0007669"/>
    <property type="project" value="UniProtKB-KW"/>
</dbReference>
<dbReference type="CDD" id="cd03258">
    <property type="entry name" value="ABC_MetN_methionine_transporter"/>
    <property type="match status" value="1"/>
</dbReference>
<dbReference type="InterPro" id="IPR041701">
    <property type="entry name" value="MetN_ABC"/>
</dbReference>
<dbReference type="Gene3D" id="3.40.50.300">
    <property type="entry name" value="P-loop containing nucleotide triphosphate hydrolases"/>
    <property type="match status" value="1"/>
</dbReference>
<dbReference type="SUPFAM" id="SSF52540">
    <property type="entry name" value="P-loop containing nucleoside triphosphate hydrolases"/>
    <property type="match status" value="1"/>
</dbReference>
<dbReference type="GO" id="GO:0005886">
    <property type="term" value="C:plasma membrane"/>
    <property type="evidence" value="ECO:0007669"/>
    <property type="project" value="UniProtKB-ARBA"/>
</dbReference>
<evidence type="ECO:0000256" key="6">
    <source>
        <dbReference type="ARBA" id="ARBA00022967"/>
    </source>
</evidence>
<evidence type="ECO:0000256" key="4">
    <source>
        <dbReference type="ARBA" id="ARBA00022741"/>
    </source>
</evidence>
<comment type="similarity">
    <text evidence="1">Belongs to the ABC transporter superfamily.</text>
</comment>
<dbReference type="InterPro" id="IPR003593">
    <property type="entry name" value="AAA+_ATPase"/>
</dbReference>
<evidence type="ECO:0000259" key="9">
    <source>
        <dbReference type="PROSITE" id="PS50893"/>
    </source>
</evidence>
<keyword evidence="2" id="KW-0813">Transport</keyword>
<evidence type="ECO:0000256" key="5">
    <source>
        <dbReference type="ARBA" id="ARBA00022840"/>
    </source>
</evidence>
<keyword evidence="3" id="KW-1003">Cell membrane</keyword>
<dbReference type="InterPro" id="IPR017871">
    <property type="entry name" value="ABC_transporter-like_CS"/>
</dbReference>
<dbReference type="GO" id="GO:0006865">
    <property type="term" value="P:amino acid transport"/>
    <property type="evidence" value="ECO:0007669"/>
    <property type="project" value="UniProtKB-KW"/>
</dbReference>
<dbReference type="RefSeq" id="WP_200796069.1">
    <property type="nucleotide sequence ID" value="NZ_FQUG01000011.1"/>
</dbReference>
<gene>
    <name evidence="10" type="ORF">SAMN02745190_02286</name>
</gene>
<keyword evidence="5 10" id="KW-0067">ATP-binding</keyword>
<dbReference type="AlphaFoldDB" id="A0A1M5ADX1"/>
<dbReference type="STRING" id="1123243.SAMN02745190_02286"/>